<dbReference type="InterPro" id="IPR016574">
    <property type="entry name" value="Nicalin"/>
</dbReference>
<evidence type="ECO:0000256" key="6">
    <source>
        <dbReference type="ARBA" id="ARBA00022989"/>
    </source>
</evidence>
<reference evidence="9" key="2">
    <citation type="submission" date="2014-07" db="EMBL/GenBank/DDBJ databases">
        <authorList>
            <person name="Hull J."/>
        </authorList>
    </citation>
    <scope>NUCLEOTIDE SEQUENCE</scope>
</reference>
<evidence type="ECO:0000256" key="4">
    <source>
        <dbReference type="ARBA" id="ARBA00022729"/>
    </source>
</evidence>
<gene>
    <name evidence="9" type="primary">ncl1_3</name>
    <name evidence="9" type="ORF">CM83_9953</name>
    <name evidence="10" type="ORF">g.7777</name>
</gene>
<comment type="similarity">
    <text evidence="2">Belongs to the nicastrin family.</text>
</comment>
<evidence type="ECO:0000313" key="9">
    <source>
        <dbReference type="EMBL" id="JAG09552.1"/>
    </source>
</evidence>
<organism evidence="9">
    <name type="scientific">Lygus hesperus</name>
    <name type="common">Western plant bug</name>
    <dbReference type="NCBI Taxonomy" id="30085"/>
    <lineage>
        <taxon>Eukaryota</taxon>
        <taxon>Metazoa</taxon>
        <taxon>Ecdysozoa</taxon>
        <taxon>Arthropoda</taxon>
        <taxon>Hexapoda</taxon>
        <taxon>Insecta</taxon>
        <taxon>Pterygota</taxon>
        <taxon>Neoptera</taxon>
        <taxon>Paraneoptera</taxon>
        <taxon>Hemiptera</taxon>
        <taxon>Heteroptera</taxon>
        <taxon>Panheteroptera</taxon>
        <taxon>Cimicomorpha</taxon>
        <taxon>Miridae</taxon>
        <taxon>Mirini</taxon>
        <taxon>Lygus</taxon>
    </lineage>
</organism>
<dbReference type="EMBL" id="GBHO01034052">
    <property type="protein sequence ID" value="JAG09552.1"/>
    <property type="molecule type" value="Transcribed_RNA"/>
</dbReference>
<reference evidence="10" key="3">
    <citation type="journal article" date="2016" name="Gigascience">
        <title>De novo construction of an expanded transcriptome assembly for the western tarnished plant bug, Lygus hesperus.</title>
        <authorList>
            <person name="Tassone E.E."/>
            <person name="Geib S.M."/>
            <person name="Hall B."/>
            <person name="Fabrick J.A."/>
            <person name="Brent C.S."/>
            <person name="Hull J.J."/>
        </authorList>
    </citation>
    <scope>NUCLEOTIDE SEQUENCE</scope>
</reference>
<evidence type="ECO:0000256" key="8">
    <source>
        <dbReference type="ARBA" id="ARBA00023180"/>
    </source>
</evidence>
<proteinExistence type="inferred from homology"/>
<dbReference type="EMBL" id="GDHC01021987">
    <property type="protein sequence ID" value="JAP96641.1"/>
    <property type="molecule type" value="Transcribed_RNA"/>
</dbReference>
<evidence type="ECO:0000256" key="7">
    <source>
        <dbReference type="ARBA" id="ARBA00023136"/>
    </source>
</evidence>
<name>A0A0A9WM87_LYGHE</name>
<comment type="subcellular location">
    <subcellularLocation>
        <location evidence="1">Endoplasmic reticulum membrane</location>
        <topology evidence="1">Single-pass membrane protein</topology>
    </subcellularLocation>
</comment>
<dbReference type="PANTHER" id="PTHR31826">
    <property type="entry name" value="NICALIN"/>
    <property type="match status" value="1"/>
</dbReference>
<dbReference type="GO" id="GO:0005789">
    <property type="term" value="C:endoplasmic reticulum membrane"/>
    <property type="evidence" value="ECO:0007669"/>
    <property type="project" value="UniProtKB-SubCell"/>
</dbReference>
<evidence type="ECO:0000256" key="1">
    <source>
        <dbReference type="ARBA" id="ARBA00004389"/>
    </source>
</evidence>
<evidence type="ECO:0000256" key="3">
    <source>
        <dbReference type="ARBA" id="ARBA00022692"/>
    </source>
</evidence>
<dbReference type="GO" id="GO:0009966">
    <property type="term" value="P:regulation of signal transduction"/>
    <property type="evidence" value="ECO:0007669"/>
    <property type="project" value="InterPro"/>
</dbReference>
<dbReference type="AlphaFoldDB" id="A0A0A9WM87"/>
<protein>
    <submittedName>
        <fullName evidence="9">Nicalin-1</fullName>
    </submittedName>
</protein>
<keyword evidence="6" id="KW-1133">Transmembrane helix</keyword>
<evidence type="ECO:0000256" key="5">
    <source>
        <dbReference type="ARBA" id="ARBA00022824"/>
    </source>
</evidence>
<accession>A0A0A9WM87</accession>
<evidence type="ECO:0000256" key="2">
    <source>
        <dbReference type="ARBA" id="ARBA00007717"/>
    </source>
</evidence>
<keyword evidence="8" id="KW-0325">Glycoprotein</keyword>
<keyword evidence="7" id="KW-0472">Membrane</keyword>
<keyword evidence="5" id="KW-0256">Endoplasmic reticulum</keyword>
<evidence type="ECO:0000313" key="10">
    <source>
        <dbReference type="EMBL" id="JAP96641.1"/>
    </source>
</evidence>
<sequence>MTHIVITAGFDTLGVAPAAPTNASSSALAAAMELWRRITTSLSYISEQNSASTTSISKASFSSLQPFVLQMLLHNTARFNYQNTAQWLAAQKDAELNTIKMVLCLDDLFSA</sequence>
<keyword evidence="4" id="KW-0732">Signal</keyword>
<keyword evidence="3" id="KW-0812">Transmembrane</keyword>
<reference evidence="9" key="1">
    <citation type="journal article" date="2014" name="PLoS ONE">
        <title>Transcriptome-Based Identification of ABC Transporters in the Western Tarnished Plant Bug Lygus hesperus.</title>
        <authorList>
            <person name="Hull J.J."/>
            <person name="Chaney K."/>
            <person name="Geib S.M."/>
            <person name="Fabrick J.A."/>
            <person name="Brent C.S."/>
            <person name="Walsh D."/>
            <person name="Lavine L.C."/>
        </authorList>
    </citation>
    <scope>NUCLEOTIDE SEQUENCE</scope>
</reference>